<feature type="region of interest" description="Disordered" evidence="5">
    <location>
        <begin position="499"/>
        <end position="581"/>
    </location>
</feature>
<keyword evidence="2 6" id="KW-0812">Transmembrane</keyword>
<dbReference type="EMBL" id="KN832873">
    <property type="protein sequence ID" value="KIN03915.1"/>
    <property type="molecule type" value="Genomic_DNA"/>
</dbReference>
<dbReference type="InParanoid" id="A0A0C3HLK9"/>
<evidence type="ECO:0000256" key="2">
    <source>
        <dbReference type="ARBA" id="ARBA00022692"/>
    </source>
</evidence>
<dbReference type="Pfam" id="PF01490">
    <property type="entry name" value="Aa_trans"/>
    <property type="match status" value="1"/>
</dbReference>
<reference evidence="8 9" key="1">
    <citation type="submission" date="2014-04" db="EMBL/GenBank/DDBJ databases">
        <authorList>
            <consortium name="DOE Joint Genome Institute"/>
            <person name="Kuo A."/>
            <person name="Martino E."/>
            <person name="Perotto S."/>
            <person name="Kohler A."/>
            <person name="Nagy L.G."/>
            <person name="Floudas D."/>
            <person name="Copeland A."/>
            <person name="Barry K.W."/>
            <person name="Cichocki N."/>
            <person name="Veneault-Fourrey C."/>
            <person name="LaButti K."/>
            <person name="Lindquist E.A."/>
            <person name="Lipzen A."/>
            <person name="Lundell T."/>
            <person name="Morin E."/>
            <person name="Murat C."/>
            <person name="Sun H."/>
            <person name="Tunlid A."/>
            <person name="Henrissat B."/>
            <person name="Grigoriev I.V."/>
            <person name="Hibbett D.S."/>
            <person name="Martin F."/>
            <person name="Nordberg H.P."/>
            <person name="Cantor M.N."/>
            <person name="Hua S.X."/>
        </authorList>
    </citation>
    <scope>NUCLEOTIDE SEQUENCE [LARGE SCALE GENOMIC DNA]</scope>
    <source>
        <strain evidence="8 9">Zn</strain>
    </source>
</reference>
<dbReference type="PANTHER" id="PTHR16189:SF3">
    <property type="entry name" value="AMINO ACID TRANSPORTER TRANSMEMBRANE DOMAIN-CONTAINING PROTEIN"/>
    <property type="match status" value="1"/>
</dbReference>
<feature type="transmembrane region" description="Helical" evidence="6">
    <location>
        <begin position="626"/>
        <end position="648"/>
    </location>
</feature>
<feature type="transmembrane region" description="Helical" evidence="6">
    <location>
        <begin position="218"/>
        <end position="236"/>
    </location>
</feature>
<feature type="transmembrane region" description="Helical" evidence="6">
    <location>
        <begin position="248"/>
        <end position="271"/>
    </location>
</feature>
<dbReference type="AlphaFoldDB" id="A0A0C3HLK9"/>
<feature type="compositionally biased region" description="Polar residues" evidence="5">
    <location>
        <begin position="572"/>
        <end position="581"/>
    </location>
</feature>
<comment type="subcellular location">
    <subcellularLocation>
        <location evidence="1">Membrane</location>
    </subcellularLocation>
</comment>
<feature type="compositionally biased region" description="Polar residues" evidence="5">
    <location>
        <begin position="499"/>
        <end position="509"/>
    </location>
</feature>
<dbReference type="InterPro" id="IPR013057">
    <property type="entry name" value="AA_transpt_TM"/>
</dbReference>
<dbReference type="OrthoDB" id="294541at2759"/>
<keyword evidence="3 6" id="KW-1133">Transmembrane helix</keyword>
<feature type="transmembrane region" description="Helical" evidence="6">
    <location>
        <begin position="182"/>
        <end position="198"/>
    </location>
</feature>
<feature type="transmembrane region" description="Helical" evidence="6">
    <location>
        <begin position="91"/>
        <end position="111"/>
    </location>
</feature>
<accession>A0A0C3HLK9</accession>
<evidence type="ECO:0000256" key="6">
    <source>
        <dbReference type="SAM" id="Phobius"/>
    </source>
</evidence>
<feature type="transmembrane region" description="Helical" evidence="6">
    <location>
        <begin position="291"/>
        <end position="318"/>
    </location>
</feature>
<evidence type="ECO:0000256" key="3">
    <source>
        <dbReference type="ARBA" id="ARBA00022989"/>
    </source>
</evidence>
<name>A0A0C3HLK9_OIDMZ</name>
<feature type="transmembrane region" description="Helical" evidence="6">
    <location>
        <begin position="358"/>
        <end position="377"/>
    </location>
</feature>
<dbReference type="HOGENOM" id="CLU_416837_0_0_1"/>
<feature type="transmembrane region" description="Helical" evidence="6">
    <location>
        <begin position="330"/>
        <end position="346"/>
    </location>
</feature>
<evidence type="ECO:0000256" key="5">
    <source>
        <dbReference type="SAM" id="MobiDB-lite"/>
    </source>
</evidence>
<evidence type="ECO:0000256" key="1">
    <source>
        <dbReference type="ARBA" id="ARBA00004370"/>
    </source>
</evidence>
<proteinExistence type="predicted"/>
<evidence type="ECO:0000259" key="7">
    <source>
        <dbReference type="Pfam" id="PF01490"/>
    </source>
</evidence>
<evidence type="ECO:0000313" key="9">
    <source>
        <dbReference type="Proteomes" id="UP000054321"/>
    </source>
</evidence>
<feature type="transmembrane region" description="Helical" evidence="6">
    <location>
        <begin position="152"/>
        <end position="175"/>
    </location>
</feature>
<dbReference type="PANTHER" id="PTHR16189">
    <property type="entry name" value="TRANSMEMBRANE PROTEIN 104-RELATED"/>
    <property type="match status" value="1"/>
</dbReference>
<protein>
    <recommendedName>
        <fullName evidence="7">Amino acid transporter transmembrane domain-containing protein</fullName>
    </recommendedName>
</protein>
<evidence type="ECO:0000256" key="4">
    <source>
        <dbReference type="ARBA" id="ARBA00023136"/>
    </source>
</evidence>
<feature type="transmembrane region" description="Helical" evidence="6">
    <location>
        <begin position="37"/>
        <end position="59"/>
    </location>
</feature>
<dbReference type="Proteomes" id="UP000054321">
    <property type="component" value="Unassembled WGS sequence"/>
</dbReference>
<keyword evidence="4 6" id="KW-0472">Membrane</keyword>
<gene>
    <name evidence="8" type="ORF">OIDMADRAFT_178001</name>
</gene>
<feature type="transmembrane region" description="Helical" evidence="6">
    <location>
        <begin position="7"/>
        <end position="31"/>
    </location>
</feature>
<sequence length="658" mass="71622">MESPVVIGFWGGMALLISSITGPGLTTIPLLFQQAGWFTPTLAFLVFGAIAGVVSLFLVETMSAIRGNEAFQSRVEYATVAHLYLGNRPHLIMQLLLYCALQSVNLSSIIISEQTMDSLLITLFHKTCAISFTQGPICVSTVNPSGSPFDSYILASLGYLISAALVIPLSMMTLVQNIKFQLASAATLFLIMIIWVVIFAEHGLNQDIPTFGSNQSSLVGFVLNNFAFITTVPSFVNELSRKVSIHRVVIYSITICVTVYLIVGITGAASFKTEGSSDILATLAALDRYKVLTIMVNILFPISVLVTSVPVFAIVIRYNLVRGNICSERYAQLWASWLPWLLIIPFQTKGWLLLVMNWSSLIFGSSTNFIIPLLFYLSSKTHSARTANATGALAPGDVFFLYEDSSSRRSTHIVQRERDPIPSIVTTVADDGSSLTQEVPAPPALSVYPPSLTRQESLNSADASKDFAEDVDLGDQDISGSSLDPSSIPLRVVYSPAVSRSGSVTQTDRPSILLSRRGSSDNTQIIRTDSAESGPRIRSNSFEVRPQQDSTMHRRNLSRNNSAESTVVLPSPTENSITARPSTILGSSNRRRRLTIEEVAEEADENGNDITVFKAFPETRFWNSIVIAKIALGIVTVAVLGNLIYTIIETARGESPLG</sequence>
<reference evidence="9" key="2">
    <citation type="submission" date="2015-01" db="EMBL/GenBank/DDBJ databases">
        <title>Evolutionary Origins and Diversification of the Mycorrhizal Mutualists.</title>
        <authorList>
            <consortium name="DOE Joint Genome Institute"/>
            <consortium name="Mycorrhizal Genomics Consortium"/>
            <person name="Kohler A."/>
            <person name="Kuo A."/>
            <person name="Nagy L.G."/>
            <person name="Floudas D."/>
            <person name="Copeland A."/>
            <person name="Barry K.W."/>
            <person name="Cichocki N."/>
            <person name="Veneault-Fourrey C."/>
            <person name="LaButti K."/>
            <person name="Lindquist E.A."/>
            <person name="Lipzen A."/>
            <person name="Lundell T."/>
            <person name="Morin E."/>
            <person name="Murat C."/>
            <person name="Riley R."/>
            <person name="Ohm R."/>
            <person name="Sun H."/>
            <person name="Tunlid A."/>
            <person name="Henrissat B."/>
            <person name="Grigoriev I.V."/>
            <person name="Hibbett D.S."/>
            <person name="Martin F."/>
        </authorList>
    </citation>
    <scope>NUCLEOTIDE SEQUENCE [LARGE SCALE GENOMIC DNA]</scope>
    <source>
        <strain evidence="9">Zn</strain>
    </source>
</reference>
<feature type="domain" description="Amino acid transporter transmembrane" evidence="7">
    <location>
        <begin position="7"/>
        <end position="317"/>
    </location>
</feature>
<feature type="compositionally biased region" description="Polar residues" evidence="5">
    <location>
        <begin position="538"/>
        <end position="550"/>
    </location>
</feature>
<organism evidence="8 9">
    <name type="scientific">Oidiodendron maius (strain Zn)</name>
    <dbReference type="NCBI Taxonomy" id="913774"/>
    <lineage>
        <taxon>Eukaryota</taxon>
        <taxon>Fungi</taxon>
        <taxon>Dikarya</taxon>
        <taxon>Ascomycota</taxon>
        <taxon>Pezizomycotina</taxon>
        <taxon>Leotiomycetes</taxon>
        <taxon>Leotiomycetes incertae sedis</taxon>
        <taxon>Myxotrichaceae</taxon>
        <taxon>Oidiodendron</taxon>
    </lineage>
</organism>
<keyword evidence="9" id="KW-1185">Reference proteome</keyword>
<dbReference type="STRING" id="913774.A0A0C3HLK9"/>
<dbReference type="GO" id="GO:0016020">
    <property type="term" value="C:membrane"/>
    <property type="evidence" value="ECO:0007669"/>
    <property type="project" value="UniProtKB-SubCell"/>
</dbReference>
<evidence type="ECO:0000313" key="8">
    <source>
        <dbReference type="EMBL" id="KIN03915.1"/>
    </source>
</evidence>